<dbReference type="Pfam" id="PF04978">
    <property type="entry name" value="MST"/>
    <property type="match status" value="1"/>
</dbReference>
<accession>M3T9F6</accession>
<sequence length="197" mass="21026">MYAPAQDNEITGLANYIDQQLDAIRAAAFGLTEEQAWATPCRSALSVAGIIKHAEYGMRGGVNRLTSGPSDYALDEAGFAAYLGSFTAADGESASDVIARFDATRAEYLDVVRSVDPDADSVEPPAPWDGVFDARPIKVRYYLAHQVEEYARHAGHADIIREQIDGQPVPGLVLSLAGAPANDFFAPFHAAPGTLLS</sequence>
<protein>
    <recommendedName>
        <fullName evidence="3">DinB-like domain-containing protein</fullName>
    </recommendedName>
</protein>
<dbReference type="RefSeq" id="WP_008375885.1">
    <property type="nucleotide sequence ID" value="NZ_BAOP01000002.1"/>
</dbReference>
<dbReference type="EMBL" id="BAOP01000002">
    <property type="protein sequence ID" value="GAC78071.1"/>
    <property type="molecule type" value="Genomic_DNA"/>
</dbReference>
<comment type="caution">
    <text evidence="1">The sequence shown here is derived from an EMBL/GenBank/DDBJ whole genome shotgun (WGS) entry which is preliminary data.</text>
</comment>
<dbReference type="SUPFAM" id="SSF109854">
    <property type="entry name" value="DinB/YfiT-like putative metalloenzymes"/>
    <property type="match status" value="1"/>
</dbReference>
<gene>
    <name evidence="1" type="ORF">GM1_002_00490</name>
</gene>
<dbReference type="STRING" id="410332.SAMN04488550_3462"/>
<name>M3T9F6_GORML</name>
<dbReference type="AlphaFoldDB" id="M3T9F6"/>
<keyword evidence="2" id="KW-1185">Reference proteome</keyword>
<dbReference type="OrthoDB" id="4548523at2"/>
<dbReference type="InterPro" id="IPR007061">
    <property type="entry name" value="MST-like"/>
</dbReference>
<evidence type="ECO:0000313" key="1">
    <source>
        <dbReference type="EMBL" id="GAC78071.1"/>
    </source>
</evidence>
<dbReference type="InterPro" id="IPR034660">
    <property type="entry name" value="DinB/YfiT-like"/>
</dbReference>
<organism evidence="1 2">
    <name type="scientific">Gordonia malaquae NBRC 108250</name>
    <dbReference type="NCBI Taxonomy" id="1223542"/>
    <lineage>
        <taxon>Bacteria</taxon>
        <taxon>Bacillati</taxon>
        <taxon>Actinomycetota</taxon>
        <taxon>Actinomycetes</taxon>
        <taxon>Mycobacteriales</taxon>
        <taxon>Gordoniaceae</taxon>
        <taxon>Gordonia</taxon>
    </lineage>
</organism>
<evidence type="ECO:0000313" key="2">
    <source>
        <dbReference type="Proteomes" id="UP000035009"/>
    </source>
</evidence>
<reference evidence="1 2" key="1">
    <citation type="submission" date="2013-02" db="EMBL/GenBank/DDBJ databases">
        <title>Whole genome shotgun sequence of Gordonia malaquae NBRC 108250.</title>
        <authorList>
            <person name="Yoshida I."/>
            <person name="Hosoyama A."/>
            <person name="Tsuchikane K."/>
            <person name="Ando Y."/>
            <person name="Baba S."/>
            <person name="Ohji S."/>
            <person name="Hamada M."/>
            <person name="Tamura T."/>
            <person name="Yamazoe A."/>
            <person name="Yamazaki S."/>
            <person name="Fujita N."/>
        </authorList>
    </citation>
    <scope>NUCLEOTIDE SEQUENCE [LARGE SCALE GENOMIC DNA]</scope>
    <source>
        <strain evidence="1 2">NBRC 108250</strain>
    </source>
</reference>
<dbReference type="Proteomes" id="UP000035009">
    <property type="component" value="Unassembled WGS sequence"/>
</dbReference>
<dbReference type="eggNOG" id="COG2318">
    <property type="taxonomic scope" value="Bacteria"/>
</dbReference>
<proteinExistence type="predicted"/>
<dbReference type="Gene3D" id="1.20.120.450">
    <property type="entry name" value="dinb family like domain"/>
    <property type="match status" value="1"/>
</dbReference>
<evidence type="ECO:0008006" key="3">
    <source>
        <dbReference type="Google" id="ProtNLM"/>
    </source>
</evidence>